<dbReference type="InterPro" id="IPR036038">
    <property type="entry name" value="Aminotransferase-like"/>
</dbReference>
<dbReference type="FunFam" id="3.20.10.10:FF:000002">
    <property type="entry name" value="D-alanine aminotransferase"/>
    <property type="match status" value="1"/>
</dbReference>
<comment type="similarity">
    <text evidence="2">Belongs to the class-IV pyridoxal-phosphate-dependent aminotransferase family.</text>
</comment>
<dbReference type="CDD" id="cd00449">
    <property type="entry name" value="PLPDE_IV"/>
    <property type="match status" value="1"/>
</dbReference>
<evidence type="ECO:0000256" key="2">
    <source>
        <dbReference type="ARBA" id="ARBA00009320"/>
    </source>
</evidence>
<organism evidence="5">
    <name type="scientific">Auxenochlorella protothecoides</name>
    <name type="common">Green microalga</name>
    <name type="synonym">Chlorella protothecoides</name>
    <dbReference type="NCBI Taxonomy" id="3075"/>
    <lineage>
        <taxon>Eukaryota</taxon>
        <taxon>Viridiplantae</taxon>
        <taxon>Chlorophyta</taxon>
        <taxon>core chlorophytes</taxon>
        <taxon>Trebouxiophyceae</taxon>
        <taxon>Chlorellales</taxon>
        <taxon>Chlorellaceae</taxon>
        <taxon>Auxenochlorella</taxon>
    </lineage>
</organism>
<evidence type="ECO:0000313" key="5">
    <source>
        <dbReference type="EMBL" id="JAT75773.1"/>
    </source>
</evidence>
<dbReference type="InterPro" id="IPR050571">
    <property type="entry name" value="Class-IV_PLP-Dep_Aminotrnsfr"/>
</dbReference>
<feature type="region of interest" description="Disordered" evidence="4">
    <location>
        <begin position="40"/>
        <end position="61"/>
    </location>
</feature>
<dbReference type="GO" id="GO:0008652">
    <property type="term" value="P:amino acid biosynthetic process"/>
    <property type="evidence" value="ECO:0007669"/>
    <property type="project" value="UniProtKB-ARBA"/>
</dbReference>
<dbReference type="InterPro" id="IPR001544">
    <property type="entry name" value="Aminotrans_IV"/>
</dbReference>
<keyword evidence="3" id="KW-0663">Pyridoxal phosphate</keyword>
<name>A0A1D2AA01_AUXPR</name>
<dbReference type="AlphaFoldDB" id="A0A1D2AA01"/>
<accession>A0A1D2AA01</accession>
<evidence type="ECO:0008006" key="6">
    <source>
        <dbReference type="Google" id="ProtNLM"/>
    </source>
</evidence>
<dbReference type="PANTHER" id="PTHR42743">
    <property type="entry name" value="AMINO-ACID AMINOTRANSFERASE"/>
    <property type="match status" value="1"/>
</dbReference>
<dbReference type="GO" id="GO:0046394">
    <property type="term" value="P:carboxylic acid biosynthetic process"/>
    <property type="evidence" value="ECO:0007669"/>
    <property type="project" value="UniProtKB-ARBA"/>
</dbReference>
<dbReference type="Gene3D" id="3.30.470.10">
    <property type="match status" value="1"/>
</dbReference>
<evidence type="ECO:0000256" key="4">
    <source>
        <dbReference type="SAM" id="MobiDB-lite"/>
    </source>
</evidence>
<gene>
    <name evidence="5" type="ORF">g.2612</name>
</gene>
<proteinExistence type="inferred from homology"/>
<dbReference type="EMBL" id="GDKF01002849">
    <property type="protein sequence ID" value="JAT75773.1"/>
    <property type="molecule type" value="Transcribed_RNA"/>
</dbReference>
<dbReference type="GO" id="GO:0003824">
    <property type="term" value="F:catalytic activity"/>
    <property type="evidence" value="ECO:0007669"/>
    <property type="project" value="InterPro"/>
</dbReference>
<dbReference type="InterPro" id="IPR043131">
    <property type="entry name" value="BCAT-like_N"/>
</dbReference>
<dbReference type="InterPro" id="IPR043132">
    <property type="entry name" value="BCAT-like_C"/>
</dbReference>
<evidence type="ECO:0000256" key="3">
    <source>
        <dbReference type="ARBA" id="ARBA00022898"/>
    </source>
</evidence>
<comment type="cofactor">
    <cofactor evidence="1">
        <name>pyridoxal 5'-phosphate</name>
        <dbReference type="ChEBI" id="CHEBI:597326"/>
    </cofactor>
</comment>
<dbReference type="SUPFAM" id="SSF56752">
    <property type="entry name" value="D-aminoacid aminotransferase-like PLP-dependent enzymes"/>
    <property type="match status" value="1"/>
</dbReference>
<evidence type="ECO:0000256" key="1">
    <source>
        <dbReference type="ARBA" id="ARBA00001933"/>
    </source>
</evidence>
<sequence length="411" mass="44321">MISPVSHAWSAPSAMCVVPSPSPTAWFKTRPPLHPRRHECVGRRGHAPRATAGLDTPIAPTSTRTYPVRRLDADEAIEAMYARQSRWQRERAAAFFSSELGGIVTDPALMLLHADEHGFHRGHAVYETLRLEDGHIYLLKRHLQRLFLSMVKADIPLAPDLGVDQMARTVLETAAASTKLSGTIKVIACAGRDDLGLAGTTCAASSFYVLVSSTAPLPKSKEEEYLRGWHVKTSPVPAIPDYFATLRSVGNLAVVLSQHDAEAGGFDMGIMQDGQGNVAAAPGSNVACLTQDGVLVVPPFDRCLADATTERMLELLPQAIRSGMEGISAVEQRHISIAEAKKCIEVMLVGGDPVLMPVRKWDDEQIADGQAGIVALQIRVMLLDDMDPHAEHAALDTHLPVPYGGLTGMGL</sequence>
<reference evidence="5" key="1">
    <citation type="submission" date="2015-08" db="EMBL/GenBank/DDBJ databases">
        <authorList>
            <person name="Babu N.S."/>
            <person name="Beckwith C.J."/>
            <person name="Beseler K.G."/>
            <person name="Brison A."/>
            <person name="Carone J.V."/>
            <person name="Caskin T.P."/>
            <person name="Diamond M."/>
            <person name="Durham M.E."/>
            <person name="Foxe J.M."/>
            <person name="Go M."/>
            <person name="Henderson B.A."/>
            <person name="Jones I.B."/>
            <person name="McGettigan J.A."/>
            <person name="Micheletti S.J."/>
            <person name="Nasrallah M.E."/>
            <person name="Ortiz D."/>
            <person name="Piller C.R."/>
            <person name="Privatt S.R."/>
            <person name="Schneider S.L."/>
            <person name="Sharp S."/>
            <person name="Smith T.C."/>
            <person name="Stanton J.D."/>
            <person name="Ullery H.E."/>
            <person name="Wilson R.J."/>
            <person name="Serrano M.G."/>
            <person name="Buck G."/>
            <person name="Lee V."/>
            <person name="Wang Y."/>
            <person name="Carvalho R."/>
            <person name="Voegtly L."/>
            <person name="Shi R."/>
            <person name="Duckworth R."/>
            <person name="Johnson A."/>
            <person name="Loviza R."/>
            <person name="Walstead R."/>
            <person name="Shah Z."/>
            <person name="Kiflezghi M."/>
            <person name="Wade K."/>
            <person name="Ball S.L."/>
            <person name="Bradley K.W."/>
            <person name="Asai D.J."/>
            <person name="Bowman C.A."/>
            <person name="Russell D.A."/>
            <person name="Pope W.H."/>
            <person name="Jacobs-Sera D."/>
            <person name="Hendrix R.W."/>
            <person name="Hatfull G.F."/>
        </authorList>
    </citation>
    <scope>NUCLEOTIDE SEQUENCE</scope>
</reference>
<dbReference type="Pfam" id="PF01063">
    <property type="entry name" value="Aminotran_4"/>
    <property type="match status" value="1"/>
</dbReference>
<protein>
    <recommendedName>
        <fullName evidence="6">Branched-chain-amino-acid aminotransferase-like protein 3, chloroplastic</fullName>
    </recommendedName>
</protein>
<dbReference type="PANTHER" id="PTHR42743:SF22">
    <property type="entry name" value="D-AMINO-ACID TRANSAMINASE, CHLOROPLASTIC"/>
    <property type="match status" value="1"/>
</dbReference>
<dbReference type="Gene3D" id="3.20.10.10">
    <property type="entry name" value="D-amino Acid Aminotransferase, subunit A, domain 2"/>
    <property type="match status" value="1"/>
</dbReference>